<dbReference type="Proteomes" id="UP001234297">
    <property type="component" value="Chromosome 8"/>
</dbReference>
<protein>
    <submittedName>
        <fullName evidence="1">Uncharacterized protein</fullName>
    </submittedName>
</protein>
<evidence type="ECO:0000313" key="2">
    <source>
        <dbReference type="Proteomes" id="UP001234297"/>
    </source>
</evidence>
<proteinExistence type="predicted"/>
<gene>
    <name evidence="1" type="ORF">MRB53_027752</name>
</gene>
<accession>A0ACC2LN16</accession>
<comment type="caution">
    <text evidence="1">The sequence shown here is derived from an EMBL/GenBank/DDBJ whole genome shotgun (WGS) entry which is preliminary data.</text>
</comment>
<dbReference type="EMBL" id="CM056816">
    <property type="protein sequence ID" value="KAJ8634416.1"/>
    <property type="molecule type" value="Genomic_DNA"/>
</dbReference>
<evidence type="ECO:0000313" key="1">
    <source>
        <dbReference type="EMBL" id="KAJ8634416.1"/>
    </source>
</evidence>
<name>A0ACC2LN16_PERAE</name>
<keyword evidence="2" id="KW-1185">Reference proteome</keyword>
<organism evidence="1 2">
    <name type="scientific">Persea americana</name>
    <name type="common">Avocado</name>
    <dbReference type="NCBI Taxonomy" id="3435"/>
    <lineage>
        <taxon>Eukaryota</taxon>
        <taxon>Viridiplantae</taxon>
        <taxon>Streptophyta</taxon>
        <taxon>Embryophyta</taxon>
        <taxon>Tracheophyta</taxon>
        <taxon>Spermatophyta</taxon>
        <taxon>Magnoliopsida</taxon>
        <taxon>Magnoliidae</taxon>
        <taxon>Laurales</taxon>
        <taxon>Lauraceae</taxon>
        <taxon>Persea</taxon>
    </lineage>
</organism>
<reference evidence="1 2" key="1">
    <citation type="journal article" date="2022" name="Hortic Res">
        <title>A haplotype resolved chromosomal level avocado genome allows analysis of novel avocado genes.</title>
        <authorList>
            <person name="Nath O."/>
            <person name="Fletcher S.J."/>
            <person name="Hayward A."/>
            <person name="Shaw L.M."/>
            <person name="Masouleh A.K."/>
            <person name="Furtado A."/>
            <person name="Henry R.J."/>
            <person name="Mitter N."/>
        </authorList>
    </citation>
    <scope>NUCLEOTIDE SEQUENCE [LARGE SCALE GENOMIC DNA]</scope>
    <source>
        <strain evidence="2">cv. Hass</strain>
    </source>
</reference>
<sequence>MTTAQFVMVEELASLIKDNLSCKHLVLSIEEALINFLQNDTSPDGVLELEPMSPYHRLLLHRLADIYGFAHESVGEGNDRHLILERCPESSIPSVLVSDILWQYDHDEFQSPMTSHQLLKKEDTLQGTKMMKQTSFPHPMSLEEREAAYLAARERIFALGEDEVKLPVTPKQRNIPVVARRMIAHALGQKISSCSSDDKHCHPNNKEANVALGVTDDKDQLSSALKSSENPISLSSQNSSARGRKTCSKGMSRGSVNCGLNSEKGMQSQAVCHGSSSSDVLETGCDGRVGDKDNLEREHLGAAKRMFAHALGLPSTKQNHGLTLKCSEASKNTTKNIKG</sequence>